<evidence type="ECO:0000313" key="2">
    <source>
        <dbReference type="Proteomes" id="UP000585665"/>
    </source>
</evidence>
<proteinExistence type="predicted"/>
<dbReference type="AlphaFoldDB" id="A0A850P7H5"/>
<gene>
    <name evidence="1" type="ORF">HUK82_00085</name>
</gene>
<dbReference type="EMBL" id="JABXXR010000001">
    <property type="protein sequence ID" value="NVN38963.1"/>
    <property type="molecule type" value="Genomic_DNA"/>
</dbReference>
<dbReference type="RefSeq" id="WP_176611988.1">
    <property type="nucleotide sequence ID" value="NZ_JABXXR010000001.1"/>
</dbReference>
<reference evidence="1 2" key="1">
    <citation type="submission" date="2020-06" db="EMBL/GenBank/DDBJ databases">
        <title>Description of novel acetic acid bacteria.</title>
        <authorList>
            <person name="Sombolestani A."/>
        </authorList>
    </citation>
    <scope>NUCLEOTIDE SEQUENCE [LARGE SCALE GENOMIC DNA]</scope>
    <source>
        <strain evidence="1 2">LMG 27010</strain>
    </source>
</reference>
<evidence type="ECO:0000313" key="1">
    <source>
        <dbReference type="EMBL" id="NVN38963.1"/>
    </source>
</evidence>
<accession>A0A850P7H5</accession>
<keyword evidence="2" id="KW-1185">Reference proteome</keyword>
<name>A0A850P7H5_9PROT</name>
<organism evidence="1 2">
    <name type="scientific">Ameyamaea chiangmaiensis</name>
    <dbReference type="NCBI Taxonomy" id="442969"/>
    <lineage>
        <taxon>Bacteria</taxon>
        <taxon>Pseudomonadati</taxon>
        <taxon>Pseudomonadota</taxon>
        <taxon>Alphaproteobacteria</taxon>
        <taxon>Acetobacterales</taxon>
        <taxon>Acetobacteraceae</taxon>
        <taxon>Ameyamaea</taxon>
    </lineage>
</organism>
<comment type="caution">
    <text evidence="1">The sequence shown here is derived from an EMBL/GenBank/DDBJ whole genome shotgun (WGS) entry which is preliminary data.</text>
</comment>
<protein>
    <submittedName>
        <fullName evidence="1">Uncharacterized protein</fullName>
    </submittedName>
</protein>
<sequence>MPYVILSGHGCDLITLPVVVSANSGEDNVRGSVARRQDAILAYVVEHGRATIEELSLCFSTSRMIAHGSARLLVERGAVRKGHGGLSALASGTPETCIAAPPGCFGVEKSESARAAADRVEARPIIVPDDSSTSVIVSEQIPRTGPIPALGRISRMRART</sequence>
<dbReference type="Proteomes" id="UP000585665">
    <property type="component" value="Unassembled WGS sequence"/>
</dbReference>